<protein>
    <recommendedName>
        <fullName evidence="3">Tetratricopeptide repeat protein</fullName>
    </recommendedName>
</protein>
<dbReference type="EMBL" id="MFGW01000084">
    <property type="protein sequence ID" value="OGF66813.1"/>
    <property type="molecule type" value="Genomic_DNA"/>
</dbReference>
<organism evidence="1 2">
    <name type="scientific">Candidatus Fischerbacteria bacterium RBG_13_37_8</name>
    <dbReference type="NCBI Taxonomy" id="1817863"/>
    <lineage>
        <taxon>Bacteria</taxon>
        <taxon>Candidatus Fischeribacteriota</taxon>
    </lineage>
</organism>
<sequence length="122" mass="14073">MTHRNGVDLINDLALTEVERKEKSAKMYNRKTMDAPGWISPIDVAENYLSLAELFIKIHPDFFSASLIYERMALAYMVLHRWQEAAIAIDKCLELGLPPDLQKDKALLEEARQELSKRGWIN</sequence>
<dbReference type="InterPro" id="IPR011990">
    <property type="entry name" value="TPR-like_helical_dom_sf"/>
</dbReference>
<gene>
    <name evidence="1" type="ORF">A2Y62_21785</name>
</gene>
<dbReference type="SUPFAM" id="SSF48452">
    <property type="entry name" value="TPR-like"/>
    <property type="match status" value="1"/>
</dbReference>
<reference evidence="1 2" key="1">
    <citation type="journal article" date="2016" name="Nat. Commun.">
        <title>Thousands of microbial genomes shed light on interconnected biogeochemical processes in an aquifer system.</title>
        <authorList>
            <person name="Anantharaman K."/>
            <person name="Brown C.T."/>
            <person name="Hug L.A."/>
            <person name="Sharon I."/>
            <person name="Castelle C.J."/>
            <person name="Probst A.J."/>
            <person name="Thomas B.C."/>
            <person name="Singh A."/>
            <person name="Wilkins M.J."/>
            <person name="Karaoz U."/>
            <person name="Brodie E.L."/>
            <person name="Williams K.H."/>
            <person name="Hubbard S.S."/>
            <person name="Banfield J.F."/>
        </authorList>
    </citation>
    <scope>NUCLEOTIDE SEQUENCE [LARGE SCALE GENOMIC DNA]</scope>
</reference>
<accession>A0A1F5VU08</accession>
<dbReference type="Gene3D" id="1.25.40.10">
    <property type="entry name" value="Tetratricopeptide repeat domain"/>
    <property type="match status" value="1"/>
</dbReference>
<comment type="caution">
    <text evidence="1">The sequence shown here is derived from an EMBL/GenBank/DDBJ whole genome shotgun (WGS) entry which is preliminary data.</text>
</comment>
<evidence type="ECO:0008006" key="3">
    <source>
        <dbReference type="Google" id="ProtNLM"/>
    </source>
</evidence>
<proteinExistence type="predicted"/>
<name>A0A1F5VU08_9BACT</name>
<dbReference type="Proteomes" id="UP000178943">
    <property type="component" value="Unassembled WGS sequence"/>
</dbReference>
<evidence type="ECO:0000313" key="2">
    <source>
        <dbReference type="Proteomes" id="UP000178943"/>
    </source>
</evidence>
<dbReference type="AlphaFoldDB" id="A0A1F5VU08"/>
<evidence type="ECO:0000313" key="1">
    <source>
        <dbReference type="EMBL" id="OGF66813.1"/>
    </source>
</evidence>